<gene>
    <name evidence="2" type="ORF">GE061_013113</name>
</gene>
<reference evidence="2" key="1">
    <citation type="journal article" date="2021" name="Mol. Ecol. Resour.">
        <title>Apolygus lucorum genome provides insights into omnivorousness and mesophyll feeding.</title>
        <authorList>
            <person name="Liu Y."/>
            <person name="Liu H."/>
            <person name="Wang H."/>
            <person name="Huang T."/>
            <person name="Liu B."/>
            <person name="Yang B."/>
            <person name="Yin L."/>
            <person name="Li B."/>
            <person name="Zhang Y."/>
            <person name="Zhang S."/>
            <person name="Jiang F."/>
            <person name="Zhang X."/>
            <person name="Ren Y."/>
            <person name="Wang B."/>
            <person name="Wang S."/>
            <person name="Lu Y."/>
            <person name="Wu K."/>
            <person name="Fan W."/>
            <person name="Wang G."/>
        </authorList>
    </citation>
    <scope>NUCLEOTIDE SEQUENCE</scope>
    <source>
        <strain evidence="2">12Hb</strain>
    </source>
</reference>
<feature type="region of interest" description="Disordered" evidence="1">
    <location>
        <begin position="223"/>
        <end position="279"/>
    </location>
</feature>
<proteinExistence type="predicted"/>
<evidence type="ECO:0000256" key="1">
    <source>
        <dbReference type="SAM" id="MobiDB-lite"/>
    </source>
</evidence>
<name>A0A8S9XUI1_APOLU</name>
<evidence type="ECO:0000313" key="2">
    <source>
        <dbReference type="EMBL" id="KAF6212587.1"/>
    </source>
</evidence>
<sequence length="363" mass="41818">MRTAHSRISRRVNIANQQIMGNILTPRSKEESYVEEVKLASSETSQVFADANNYAQDYKSEQPDEETLRKLLGQTYEIYLDWRVLFIARINKAALNMIDPGVCCLDEDEFEQKIRVSKDARMRMMDKPKVEEGVKDLIGEAETKGRNEFLEEEEMFMRAARLDVKTIFYLEDRMKSCYKLRNDVEAFGPLLNCFKDSNLKPPVDCECDVRNYLREINKEKHQFAEEISKMGPKKKEKGKDDKAKGKDDKDGATPAPTLRAATVSHPPARGEETEGGQRLHPYHQSCYNLRPRKTCTIWQPIPLIAQQRSFKIVQSLQTPSKVKLKCSSSIYIALNPRLYPANPWKRDHIDATPDYTLTPFQAT</sequence>
<dbReference type="AlphaFoldDB" id="A0A8S9XUI1"/>
<feature type="compositionally biased region" description="Basic and acidic residues" evidence="1">
    <location>
        <begin position="268"/>
        <end position="277"/>
    </location>
</feature>
<comment type="caution">
    <text evidence="2">The sequence shown here is derived from an EMBL/GenBank/DDBJ whole genome shotgun (WGS) entry which is preliminary data.</text>
</comment>
<feature type="compositionally biased region" description="Basic and acidic residues" evidence="1">
    <location>
        <begin position="237"/>
        <end position="251"/>
    </location>
</feature>
<organism evidence="2 3">
    <name type="scientific">Apolygus lucorum</name>
    <name type="common">Small green plant bug</name>
    <name type="synonym">Lygocoris lucorum</name>
    <dbReference type="NCBI Taxonomy" id="248454"/>
    <lineage>
        <taxon>Eukaryota</taxon>
        <taxon>Metazoa</taxon>
        <taxon>Ecdysozoa</taxon>
        <taxon>Arthropoda</taxon>
        <taxon>Hexapoda</taxon>
        <taxon>Insecta</taxon>
        <taxon>Pterygota</taxon>
        <taxon>Neoptera</taxon>
        <taxon>Paraneoptera</taxon>
        <taxon>Hemiptera</taxon>
        <taxon>Heteroptera</taxon>
        <taxon>Panheteroptera</taxon>
        <taxon>Cimicomorpha</taxon>
        <taxon>Miridae</taxon>
        <taxon>Mirini</taxon>
        <taxon>Apolygus</taxon>
    </lineage>
</organism>
<accession>A0A8S9XUI1</accession>
<evidence type="ECO:0000313" key="3">
    <source>
        <dbReference type="Proteomes" id="UP000466442"/>
    </source>
</evidence>
<dbReference type="Proteomes" id="UP000466442">
    <property type="component" value="Unassembled WGS sequence"/>
</dbReference>
<keyword evidence="3" id="KW-1185">Reference proteome</keyword>
<protein>
    <submittedName>
        <fullName evidence="2">Uncharacterized protein</fullName>
    </submittedName>
</protein>
<dbReference type="EMBL" id="WIXP02000004">
    <property type="protein sequence ID" value="KAF6212587.1"/>
    <property type="molecule type" value="Genomic_DNA"/>
</dbReference>